<dbReference type="Proteomes" id="UP001291623">
    <property type="component" value="Unassembled WGS sequence"/>
</dbReference>
<dbReference type="AlphaFoldDB" id="A0AAE1SWE7"/>
<feature type="region of interest" description="Disordered" evidence="1">
    <location>
        <begin position="1"/>
        <end position="22"/>
    </location>
</feature>
<comment type="caution">
    <text evidence="2">The sequence shown here is derived from an EMBL/GenBank/DDBJ whole genome shotgun (WGS) entry which is preliminary data.</text>
</comment>
<accession>A0AAE1SWE7</accession>
<proteinExistence type="predicted"/>
<feature type="compositionally biased region" description="Polar residues" evidence="1">
    <location>
        <begin position="13"/>
        <end position="22"/>
    </location>
</feature>
<dbReference type="EMBL" id="JAVYJV010000002">
    <property type="protein sequence ID" value="KAK4377015.1"/>
    <property type="molecule type" value="Genomic_DNA"/>
</dbReference>
<protein>
    <submittedName>
        <fullName evidence="2">Uncharacterized protein</fullName>
    </submittedName>
</protein>
<keyword evidence="3" id="KW-1185">Reference proteome</keyword>
<organism evidence="2 3">
    <name type="scientific">Anisodus tanguticus</name>
    <dbReference type="NCBI Taxonomy" id="243964"/>
    <lineage>
        <taxon>Eukaryota</taxon>
        <taxon>Viridiplantae</taxon>
        <taxon>Streptophyta</taxon>
        <taxon>Embryophyta</taxon>
        <taxon>Tracheophyta</taxon>
        <taxon>Spermatophyta</taxon>
        <taxon>Magnoliopsida</taxon>
        <taxon>eudicotyledons</taxon>
        <taxon>Gunneridae</taxon>
        <taxon>Pentapetalae</taxon>
        <taxon>asterids</taxon>
        <taxon>lamiids</taxon>
        <taxon>Solanales</taxon>
        <taxon>Solanaceae</taxon>
        <taxon>Solanoideae</taxon>
        <taxon>Hyoscyameae</taxon>
        <taxon>Anisodus</taxon>
    </lineage>
</organism>
<evidence type="ECO:0000256" key="1">
    <source>
        <dbReference type="SAM" id="MobiDB-lite"/>
    </source>
</evidence>
<gene>
    <name evidence="2" type="ORF">RND71_003311</name>
</gene>
<name>A0AAE1SWE7_9SOLA</name>
<evidence type="ECO:0000313" key="3">
    <source>
        <dbReference type="Proteomes" id="UP001291623"/>
    </source>
</evidence>
<evidence type="ECO:0000313" key="2">
    <source>
        <dbReference type="EMBL" id="KAK4377015.1"/>
    </source>
</evidence>
<reference evidence="2" key="1">
    <citation type="submission" date="2023-12" db="EMBL/GenBank/DDBJ databases">
        <title>Genome assembly of Anisodus tanguticus.</title>
        <authorList>
            <person name="Wang Y.-J."/>
        </authorList>
    </citation>
    <scope>NUCLEOTIDE SEQUENCE</scope>
    <source>
        <strain evidence="2">KB-2021</strain>
        <tissue evidence="2">Leaf</tissue>
    </source>
</reference>
<sequence length="77" mass="8719">MAERGSMAERLNSMDNSPTTGSVTITVAEKEKLEKASLKRPRMDIVPSFNPYNNSMLIKNLRIELAYVFRSSPRLTD</sequence>